<dbReference type="Gene3D" id="1.25.40.120">
    <property type="entry name" value="Protein prenylyltransferase"/>
    <property type="match status" value="1"/>
</dbReference>
<dbReference type="Gene3D" id="3.80.10.10">
    <property type="entry name" value="Ribonuclease Inhibitor"/>
    <property type="match status" value="1"/>
</dbReference>
<evidence type="ECO:0000256" key="10">
    <source>
        <dbReference type="ARBA" id="ARBA00047658"/>
    </source>
</evidence>
<dbReference type="PANTHER" id="PTHR11129:SF2">
    <property type="entry name" value="GERANYLGERANYL TRANSFERASE TYPE-2 SUBUNIT ALPHA"/>
    <property type="match status" value="1"/>
</dbReference>
<dbReference type="SUPFAM" id="SSF52058">
    <property type="entry name" value="L domain-like"/>
    <property type="match status" value="1"/>
</dbReference>
<evidence type="ECO:0000256" key="11">
    <source>
        <dbReference type="RuleBase" id="RU367120"/>
    </source>
</evidence>
<dbReference type="SUPFAM" id="SSF49594">
    <property type="entry name" value="Rab geranylgeranyltransferase alpha-subunit, insert domain"/>
    <property type="match status" value="1"/>
</dbReference>
<keyword evidence="7" id="KW-0433">Leucine-rich repeat</keyword>
<dbReference type="Pfam" id="PF01239">
    <property type="entry name" value="PPTA"/>
    <property type="match status" value="5"/>
</dbReference>
<evidence type="ECO:0000313" key="14">
    <source>
        <dbReference type="Proteomes" id="UP001347796"/>
    </source>
</evidence>
<proteinExistence type="inferred from homology"/>
<comment type="similarity">
    <text evidence="2 11">Belongs to the protein prenyltransferase subunit alpha family.</text>
</comment>
<evidence type="ECO:0000256" key="2">
    <source>
        <dbReference type="ARBA" id="ARBA00006734"/>
    </source>
</evidence>
<dbReference type="InterPro" id="IPR036254">
    <property type="entry name" value="RabGGT_asu_insert-dom_sf"/>
</dbReference>
<dbReference type="InterPro" id="IPR002088">
    <property type="entry name" value="Prenyl_trans_a"/>
</dbReference>
<evidence type="ECO:0000256" key="9">
    <source>
        <dbReference type="ARBA" id="ARBA00022737"/>
    </source>
</evidence>
<keyword evidence="5" id="KW-0597">Phosphoprotein</keyword>
<dbReference type="InterPro" id="IPR009087">
    <property type="entry name" value="RabGGT_asu_insert-domain"/>
</dbReference>
<dbReference type="InterPro" id="IPR001611">
    <property type="entry name" value="Leu-rich_rpt"/>
</dbReference>
<dbReference type="GO" id="GO:0004663">
    <property type="term" value="F:Rab geranylgeranyltransferase activity"/>
    <property type="evidence" value="ECO:0007669"/>
    <property type="project" value="UniProtKB-UniRule"/>
</dbReference>
<keyword evidence="9" id="KW-0677">Repeat</keyword>
<dbReference type="Proteomes" id="UP001347796">
    <property type="component" value="Unassembled WGS sequence"/>
</dbReference>
<comment type="caution">
    <text evidence="13">The sequence shown here is derived from an EMBL/GenBank/DDBJ whole genome shotgun (WGS) entry which is preliminary data.</text>
</comment>
<dbReference type="AlphaFoldDB" id="A0AAN8P9M3"/>
<sequence>MHGRLKVRTTAEQQEAKRVEREKKLKIYTGATKKAFEKRNNREFDEEALKITGEILAVNPDFYSLWNFRKEIFNDFKEKRPKEELDKAFQDELYFLETCLKVNPKSYGTWHHRSFVMETMPTPDWKREIKLCNTFLQYDERNFHCWDYRRFVVGKASISAAEEFEFTTEKIANNFSDYSSWHYRSKLLPILHPDKTHPSGVNEEILLKEFETVQNAFFTDPNDQSAWFYHRWLLGRHQRNLEINTMFVSRKDRRVMVTTTKPVMIDCNNPVALKINDKEVKVEWRNQKSQRKYSTLWLADNVLVPDGSINIQVLMDTHRISQLLSLKSDESESLFTLPFKEGNRFSYELTSSTSETLQRELEAIVELYEIEPDNKWVILTLMSLMKSLDPLKYEQEILQQISHLQNLDPKRKTYYDDLRSKILVENTLEAFELNQQCLDLSDKKLTVLYHTSLLPFISELHLEGNQLVNLKNFEFLQCLKNLILDSNKICDINGLRGLNSLEKLSLKDNLIQDVNDLKVLQTCPNLNTLNIKGNTVCSEDKSLNELRQLLPGVSITS</sequence>
<dbReference type="PANTHER" id="PTHR11129">
    <property type="entry name" value="PROTEIN FARNESYLTRANSFERASE ALPHA SUBUNIT/RAB GERANYLGERANYL TRANSFERASE ALPHA SUBUNIT"/>
    <property type="match status" value="1"/>
</dbReference>
<evidence type="ECO:0000256" key="6">
    <source>
        <dbReference type="ARBA" id="ARBA00022602"/>
    </source>
</evidence>
<reference evidence="13 14" key="1">
    <citation type="submission" date="2024-01" db="EMBL/GenBank/DDBJ databases">
        <title>The genome of the rayed Mediterranean limpet Patella caerulea (Linnaeus, 1758).</title>
        <authorList>
            <person name="Anh-Thu Weber A."/>
            <person name="Halstead-Nussloch G."/>
        </authorList>
    </citation>
    <scope>NUCLEOTIDE SEQUENCE [LARGE SCALE GENOMIC DNA]</scope>
    <source>
        <strain evidence="13">AATW-2023a</strain>
        <tissue evidence="13">Whole specimen</tissue>
    </source>
</reference>
<dbReference type="FunFam" id="1.25.40.120:FF:000001">
    <property type="entry name" value="Geranylgeranyl transferase type-2 subunit alpha"/>
    <property type="match status" value="1"/>
</dbReference>
<evidence type="ECO:0000256" key="5">
    <source>
        <dbReference type="ARBA" id="ARBA00022553"/>
    </source>
</evidence>
<comment type="function">
    <text evidence="11">Catalyzes the transfer of a geranyl-geranyl moiety from geranyl-geranyl pyrophosphate to cysteines occuring in specific C-terminal amino acid sequences.</text>
</comment>
<evidence type="ECO:0000313" key="13">
    <source>
        <dbReference type="EMBL" id="KAK6171224.1"/>
    </source>
</evidence>
<evidence type="ECO:0000256" key="8">
    <source>
        <dbReference type="ARBA" id="ARBA00022679"/>
    </source>
</evidence>
<dbReference type="GO" id="GO:0008270">
    <property type="term" value="F:zinc ion binding"/>
    <property type="evidence" value="ECO:0007669"/>
    <property type="project" value="InterPro"/>
</dbReference>
<feature type="domain" description="Rab geranylgeranyltransferase alpha subunit insert-domain" evidence="12">
    <location>
        <begin position="243"/>
        <end position="310"/>
    </location>
</feature>
<dbReference type="GO" id="GO:0097354">
    <property type="term" value="P:prenylation"/>
    <property type="evidence" value="ECO:0007669"/>
    <property type="project" value="UniProtKB-UniRule"/>
</dbReference>
<dbReference type="EC" id="2.5.1.60" evidence="3 11"/>
<comment type="catalytic activity">
    <reaction evidence="10 11">
        <text>geranylgeranyl diphosphate + L-cysteinyl-[protein] = S-geranylgeranyl-L-cysteinyl-[protein] + diphosphate</text>
        <dbReference type="Rhea" id="RHEA:21240"/>
        <dbReference type="Rhea" id="RHEA-COMP:10131"/>
        <dbReference type="Rhea" id="RHEA-COMP:11537"/>
        <dbReference type="ChEBI" id="CHEBI:29950"/>
        <dbReference type="ChEBI" id="CHEBI:33019"/>
        <dbReference type="ChEBI" id="CHEBI:57533"/>
        <dbReference type="ChEBI" id="CHEBI:86021"/>
        <dbReference type="EC" id="2.5.1.60"/>
    </reaction>
</comment>
<dbReference type="Gene3D" id="2.60.40.1130">
    <property type="entry name" value="Rab geranylgeranyltransferase alpha-subunit, insert domain"/>
    <property type="match status" value="1"/>
</dbReference>
<dbReference type="SUPFAM" id="SSF48439">
    <property type="entry name" value="Protein prenylyltransferase"/>
    <property type="match status" value="1"/>
</dbReference>
<keyword evidence="6 11" id="KW-0637">Prenyltransferase</keyword>
<protein>
    <recommendedName>
        <fullName evidence="4 11">Geranylgeranyl transferase type-2 subunit alpha</fullName>
        <ecNumber evidence="3 11">2.5.1.60</ecNumber>
    </recommendedName>
    <alternativeName>
        <fullName evidence="11">Geranylgeranyl transferase type II subunit alpha</fullName>
    </alternativeName>
</protein>
<dbReference type="InterPro" id="IPR032675">
    <property type="entry name" value="LRR_dom_sf"/>
</dbReference>
<keyword evidence="14" id="KW-1185">Reference proteome</keyword>
<dbReference type="PROSITE" id="PS51450">
    <property type="entry name" value="LRR"/>
    <property type="match status" value="2"/>
</dbReference>
<evidence type="ECO:0000256" key="3">
    <source>
        <dbReference type="ARBA" id="ARBA00012656"/>
    </source>
</evidence>
<name>A0AAN8P9M3_PATCE</name>
<organism evidence="13 14">
    <name type="scientific">Patella caerulea</name>
    <name type="common">Rayed Mediterranean limpet</name>
    <dbReference type="NCBI Taxonomy" id="87958"/>
    <lineage>
        <taxon>Eukaryota</taxon>
        <taxon>Metazoa</taxon>
        <taxon>Spiralia</taxon>
        <taxon>Lophotrochozoa</taxon>
        <taxon>Mollusca</taxon>
        <taxon>Gastropoda</taxon>
        <taxon>Patellogastropoda</taxon>
        <taxon>Patelloidea</taxon>
        <taxon>Patellidae</taxon>
        <taxon>Patella</taxon>
    </lineage>
</organism>
<gene>
    <name evidence="13" type="ORF">SNE40_019459</name>
</gene>
<dbReference type="GO" id="GO:0005968">
    <property type="term" value="C:Rab-protein geranylgeranyltransferase complex"/>
    <property type="evidence" value="ECO:0007669"/>
    <property type="project" value="TreeGrafter"/>
</dbReference>
<evidence type="ECO:0000256" key="7">
    <source>
        <dbReference type="ARBA" id="ARBA00022614"/>
    </source>
</evidence>
<comment type="function">
    <text evidence="1">Catalyzes the transfer of a geranylgeranyl moiety from geranylgeranyl diphosphate to both cysteines of Rab proteins with the C-terminal sequence -XXCC, -XCXC and -CCXX, such as RAB1A, RAB3A, RAB5A and RAB7A.</text>
</comment>
<dbReference type="EMBL" id="JAZGQO010000014">
    <property type="protein sequence ID" value="KAK6171224.1"/>
    <property type="molecule type" value="Genomic_DNA"/>
</dbReference>
<evidence type="ECO:0000259" key="12">
    <source>
        <dbReference type="Pfam" id="PF07711"/>
    </source>
</evidence>
<accession>A0AAN8P9M3</accession>
<keyword evidence="8 11" id="KW-0808">Transferase</keyword>
<dbReference type="Pfam" id="PF07711">
    <property type="entry name" value="RabGGT_insert"/>
    <property type="match status" value="1"/>
</dbReference>
<evidence type="ECO:0000256" key="4">
    <source>
        <dbReference type="ARBA" id="ARBA00014772"/>
    </source>
</evidence>
<dbReference type="PROSITE" id="PS51147">
    <property type="entry name" value="PFTA"/>
    <property type="match status" value="5"/>
</dbReference>
<evidence type="ECO:0000256" key="1">
    <source>
        <dbReference type="ARBA" id="ARBA00002902"/>
    </source>
</evidence>